<dbReference type="GeneID" id="80512547"/>
<dbReference type="Gene3D" id="1.25.40.20">
    <property type="entry name" value="Ankyrin repeat-containing domain"/>
    <property type="match status" value="1"/>
</dbReference>
<dbReference type="Proteomes" id="UP000241365">
    <property type="component" value="Segment"/>
</dbReference>
<organism evidence="3 4">
    <name type="scientific">Powai lake megavirus</name>
    <dbReference type="NCBI Taxonomy" id="1842663"/>
    <lineage>
        <taxon>Viruses</taxon>
        <taxon>Varidnaviria</taxon>
        <taxon>Bamfordvirae</taxon>
        <taxon>Nucleocytoviricota</taxon>
        <taxon>Megaviricetes</taxon>
        <taxon>Imitervirales</taxon>
        <taxon>Mimiviridae</taxon>
        <taxon>Megamimivirinae</taxon>
        <taxon>Megavirus</taxon>
        <taxon>Megavirus powaiense</taxon>
    </lineage>
</organism>
<proteinExistence type="predicted"/>
<dbReference type="PANTHER" id="PTHR44207:SF1">
    <property type="entry name" value="SURFACE ANTIGEN BSPA-LIKE"/>
    <property type="match status" value="1"/>
</dbReference>
<protein>
    <submittedName>
        <fullName evidence="3">Putative ankyrin repeat protein</fullName>
    </submittedName>
</protein>
<dbReference type="InterPro" id="IPR036770">
    <property type="entry name" value="Ankyrin_rpt-contain_sf"/>
</dbReference>
<dbReference type="SMART" id="SM00248">
    <property type="entry name" value="ANK"/>
    <property type="match status" value="4"/>
</dbReference>
<evidence type="ECO:0000256" key="2">
    <source>
        <dbReference type="ARBA" id="ARBA00023043"/>
    </source>
</evidence>
<keyword evidence="2" id="KW-0040">ANK repeat</keyword>
<evidence type="ECO:0000313" key="3">
    <source>
        <dbReference type="EMBL" id="ANB50185.1"/>
    </source>
</evidence>
<dbReference type="PROSITE" id="PS50088">
    <property type="entry name" value="ANK_REPEAT"/>
    <property type="match status" value="1"/>
</dbReference>
<dbReference type="EMBL" id="KU877344">
    <property type="protein sequence ID" value="ANB50185.1"/>
    <property type="molecule type" value="Genomic_DNA"/>
</dbReference>
<sequence length="319" mass="36427">MDYRVKEIMQRYYGDIIHAPFVTSISGLGIRLCISSPDLDEIINAISKNENDYVLEKLIETPHNNLIGIVQYFIITDNIYYLEYCVNNNLIDIHEMNTKKYLWKLAISYCSHKVIDYMLNLGVDINSYDNYAIIIAAECGDEKLFTYLVNHGADIYIESLLNIFISQGSLDKIQYLEENGMTLNFDKNNIILAACIPDSGIMNYIIDSGYDVFFDNNKPFRAAILSGNIDTVKLLLSVGANMNDITIEDLNQILGKKFTELVQILIDIGYKFTLDNFELNDNQKKISQIIDTMDGKGVNFNNMVKILCFPKNKYTGQLI</sequence>
<dbReference type="PANTHER" id="PTHR44207">
    <property type="entry name" value="SURFACE ANTIGEN BSPA-LIKE-RELATED"/>
    <property type="match status" value="1"/>
</dbReference>
<evidence type="ECO:0000313" key="4">
    <source>
        <dbReference type="Proteomes" id="UP000241365"/>
    </source>
</evidence>
<accession>A0A167R109</accession>
<evidence type="ECO:0000256" key="1">
    <source>
        <dbReference type="ARBA" id="ARBA00022737"/>
    </source>
</evidence>
<dbReference type="RefSeq" id="YP_010775936.1">
    <property type="nucleotide sequence ID" value="NC_075034.1"/>
</dbReference>
<dbReference type="PROSITE" id="PS50297">
    <property type="entry name" value="ANK_REP_REGION"/>
    <property type="match status" value="1"/>
</dbReference>
<dbReference type="InterPro" id="IPR002110">
    <property type="entry name" value="Ankyrin_rpt"/>
</dbReference>
<name>A0A167R109_9VIRU</name>
<keyword evidence="4" id="KW-1185">Reference proteome</keyword>
<reference evidence="3 4" key="1">
    <citation type="journal article" date="2016" name="Genome Announc.">
        <title>Complete Genome Sequence of a New Megavirus Family Member Isolated from an Inland Water Lake for the First Time in India.</title>
        <authorList>
            <person name="Chatterjee A."/>
            <person name="Ali F."/>
            <person name="Bange D."/>
            <person name="Kondabagil K."/>
        </authorList>
    </citation>
    <scope>NUCLEOTIDE SEQUENCE [LARGE SCALE GENOMIC DNA]</scope>
    <source>
        <strain evidence="3">1</strain>
    </source>
</reference>
<keyword evidence="1" id="KW-0677">Repeat</keyword>
<dbReference type="SUPFAM" id="SSF48403">
    <property type="entry name" value="Ankyrin repeat"/>
    <property type="match status" value="1"/>
</dbReference>
<dbReference type="KEGG" id="vg:80512547"/>